<dbReference type="Gene3D" id="1.10.150.50">
    <property type="entry name" value="Transcription Factor, Ets-1"/>
    <property type="match status" value="1"/>
</dbReference>
<dbReference type="InterPro" id="IPR001245">
    <property type="entry name" value="Ser-Thr/Tyr_kinase_cat_dom"/>
</dbReference>
<dbReference type="GO" id="GO:0048468">
    <property type="term" value="P:cell development"/>
    <property type="evidence" value="ECO:0007669"/>
    <property type="project" value="UniProtKB-ARBA"/>
</dbReference>
<keyword evidence="7" id="KW-0472">Membrane</keyword>
<gene>
    <name evidence="9" type="ORF">CGI_10019292</name>
</gene>
<comment type="subcellular location">
    <subcellularLocation>
        <location evidence="1">Endomembrane system</location>
    </subcellularLocation>
</comment>
<dbReference type="PROSITE" id="PS50105">
    <property type="entry name" value="SAM_DOMAIN"/>
    <property type="match status" value="1"/>
</dbReference>
<evidence type="ECO:0000256" key="1">
    <source>
        <dbReference type="ARBA" id="ARBA00004308"/>
    </source>
</evidence>
<dbReference type="PANTHER" id="PTHR44329:SF288">
    <property type="entry name" value="MITOGEN-ACTIVATED PROTEIN KINASE KINASE KINASE 20"/>
    <property type="match status" value="1"/>
</dbReference>
<dbReference type="PROSITE" id="PS00108">
    <property type="entry name" value="PROTEIN_KINASE_ST"/>
    <property type="match status" value="1"/>
</dbReference>
<evidence type="ECO:0000256" key="8">
    <source>
        <dbReference type="ARBA" id="ARBA00023137"/>
    </source>
</evidence>
<dbReference type="PROSITE" id="PS50011">
    <property type="entry name" value="PROTEIN_KINASE_DOM"/>
    <property type="match status" value="1"/>
</dbReference>
<dbReference type="HOGENOM" id="CLU_019131_0_0_1"/>
<dbReference type="GO" id="GO:0012505">
    <property type="term" value="C:endomembrane system"/>
    <property type="evidence" value="ECO:0007669"/>
    <property type="project" value="UniProtKB-SubCell"/>
</dbReference>
<evidence type="ECO:0000256" key="4">
    <source>
        <dbReference type="ARBA" id="ARBA00022741"/>
    </source>
</evidence>
<dbReference type="InterPro" id="IPR001660">
    <property type="entry name" value="SAM"/>
</dbReference>
<dbReference type="InParanoid" id="K1QWV0"/>
<dbReference type="Gene3D" id="1.10.510.10">
    <property type="entry name" value="Transferase(Phosphotransferase) domain 1"/>
    <property type="match status" value="1"/>
</dbReference>
<dbReference type="EMBL" id="JH817097">
    <property type="protein sequence ID" value="EKC38128.1"/>
    <property type="molecule type" value="Genomic_DNA"/>
</dbReference>
<dbReference type="PANTHER" id="PTHR44329">
    <property type="entry name" value="SERINE/THREONINE-PROTEIN KINASE TNNI3K-RELATED"/>
    <property type="match status" value="1"/>
</dbReference>
<dbReference type="SMART" id="SM00220">
    <property type="entry name" value="S_TKc"/>
    <property type="match status" value="1"/>
</dbReference>
<keyword evidence="4" id="KW-0547">Nucleotide-binding</keyword>
<name>K1QWV0_MAGGI</name>
<keyword evidence="6" id="KW-0067">ATP-binding</keyword>
<dbReference type="SUPFAM" id="SSF56112">
    <property type="entry name" value="Protein kinase-like (PK-like)"/>
    <property type="match status" value="1"/>
</dbReference>
<evidence type="ECO:0000256" key="2">
    <source>
        <dbReference type="ARBA" id="ARBA00022527"/>
    </source>
</evidence>
<dbReference type="InterPro" id="IPR008271">
    <property type="entry name" value="Ser/Thr_kinase_AS"/>
</dbReference>
<dbReference type="AlphaFoldDB" id="K1QWV0"/>
<dbReference type="GO" id="GO:0050793">
    <property type="term" value="P:regulation of developmental process"/>
    <property type="evidence" value="ECO:0007669"/>
    <property type="project" value="UniProtKB-ARBA"/>
</dbReference>
<evidence type="ECO:0000256" key="3">
    <source>
        <dbReference type="ARBA" id="ARBA00022679"/>
    </source>
</evidence>
<evidence type="ECO:0000256" key="6">
    <source>
        <dbReference type="ARBA" id="ARBA00022840"/>
    </source>
</evidence>
<dbReference type="InterPro" id="IPR051681">
    <property type="entry name" value="Ser/Thr_Kinases-Pseudokinases"/>
</dbReference>
<dbReference type="InterPro" id="IPR000719">
    <property type="entry name" value="Prot_kinase_dom"/>
</dbReference>
<accession>K1QWV0</accession>
<organism evidence="9">
    <name type="scientific">Magallana gigas</name>
    <name type="common">Pacific oyster</name>
    <name type="synonym">Crassostrea gigas</name>
    <dbReference type="NCBI Taxonomy" id="29159"/>
    <lineage>
        <taxon>Eukaryota</taxon>
        <taxon>Metazoa</taxon>
        <taxon>Spiralia</taxon>
        <taxon>Lophotrochozoa</taxon>
        <taxon>Mollusca</taxon>
        <taxon>Bivalvia</taxon>
        <taxon>Autobranchia</taxon>
        <taxon>Pteriomorphia</taxon>
        <taxon>Ostreida</taxon>
        <taxon>Ostreoidea</taxon>
        <taxon>Ostreidae</taxon>
        <taxon>Magallana</taxon>
    </lineage>
</organism>
<dbReference type="Gene3D" id="3.30.200.20">
    <property type="entry name" value="Phosphorylase Kinase, domain 1"/>
    <property type="match status" value="1"/>
</dbReference>
<dbReference type="PRINTS" id="PR00109">
    <property type="entry name" value="TYRKINASE"/>
</dbReference>
<dbReference type="GO" id="GO:0005737">
    <property type="term" value="C:cytoplasm"/>
    <property type="evidence" value="ECO:0007669"/>
    <property type="project" value="TreeGrafter"/>
</dbReference>
<dbReference type="GO" id="GO:0005524">
    <property type="term" value="F:ATP binding"/>
    <property type="evidence" value="ECO:0007669"/>
    <property type="project" value="UniProtKB-KW"/>
</dbReference>
<keyword evidence="8" id="KW-0829">Tyrosine-protein kinase</keyword>
<keyword evidence="5 9" id="KW-0418">Kinase</keyword>
<dbReference type="InterPro" id="IPR011009">
    <property type="entry name" value="Kinase-like_dom_sf"/>
</dbReference>
<dbReference type="FunFam" id="3.30.200.20:FF:000220">
    <property type="entry name" value="mitogen-activated protein kinase kinase kinase 20 isoform X1"/>
    <property type="match status" value="1"/>
</dbReference>
<keyword evidence="3" id="KW-0808">Transferase</keyword>
<keyword evidence="2" id="KW-0723">Serine/threonine-protein kinase</keyword>
<dbReference type="Pfam" id="PF07714">
    <property type="entry name" value="PK_Tyr_Ser-Thr"/>
    <property type="match status" value="1"/>
</dbReference>
<dbReference type="FunFam" id="1.10.510.10:FF:001512">
    <property type="entry name" value="Receptor tyrosine-protein kinase erbB-2"/>
    <property type="match status" value="1"/>
</dbReference>
<dbReference type="Pfam" id="PF00536">
    <property type="entry name" value="SAM_1"/>
    <property type="match status" value="1"/>
</dbReference>
<evidence type="ECO:0000256" key="5">
    <source>
        <dbReference type="ARBA" id="ARBA00022777"/>
    </source>
</evidence>
<dbReference type="GO" id="GO:0004674">
    <property type="term" value="F:protein serine/threonine kinase activity"/>
    <property type="evidence" value="ECO:0007669"/>
    <property type="project" value="UniProtKB-KW"/>
</dbReference>
<dbReference type="GO" id="GO:0030182">
    <property type="term" value="P:neuron differentiation"/>
    <property type="evidence" value="ECO:0007669"/>
    <property type="project" value="UniProtKB-ARBA"/>
</dbReference>
<reference evidence="9" key="1">
    <citation type="journal article" date="2012" name="Nature">
        <title>The oyster genome reveals stress adaptation and complexity of shell formation.</title>
        <authorList>
            <person name="Zhang G."/>
            <person name="Fang X."/>
            <person name="Guo X."/>
            <person name="Li L."/>
            <person name="Luo R."/>
            <person name="Xu F."/>
            <person name="Yang P."/>
            <person name="Zhang L."/>
            <person name="Wang X."/>
            <person name="Qi H."/>
            <person name="Xiong Z."/>
            <person name="Que H."/>
            <person name="Xie Y."/>
            <person name="Holland P.W."/>
            <person name="Paps J."/>
            <person name="Zhu Y."/>
            <person name="Wu F."/>
            <person name="Chen Y."/>
            <person name="Wang J."/>
            <person name="Peng C."/>
            <person name="Meng J."/>
            <person name="Yang L."/>
            <person name="Liu J."/>
            <person name="Wen B."/>
            <person name="Zhang N."/>
            <person name="Huang Z."/>
            <person name="Zhu Q."/>
            <person name="Feng Y."/>
            <person name="Mount A."/>
            <person name="Hedgecock D."/>
            <person name="Xu Z."/>
            <person name="Liu Y."/>
            <person name="Domazet-Loso T."/>
            <person name="Du Y."/>
            <person name="Sun X."/>
            <person name="Zhang S."/>
            <person name="Liu B."/>
            <person name="Cheng P."/>
            <person name="Jiang X."/>
            <person name="Li J."/>
            <person name="Fan D."/>
            <person name="Wang W."/>
            <person name="Fu W."/>
            <person name="Wang T."/>
            <person name="Wang B."/>
            <person name="Zhang J."/>
            <person name="Peng Z."/>
            <person name="Li Y."/>
            <person name="Li N."/>
            <person name="Wang J."/>
            <person name="Chen M."/>
            <person name="He Y."/>
            <person name="Tan F."/>
            <person name="Song X."/>
            <person name="Zheng Q."/>
            <person name="Huang R."/>
            <person name="Yang H."/>
            <person name="Du X."/>
            <person name="Chen L."/>
            <person name="Yang M."/>
            <person name="Gaffney P.M."/>
            <person name="Wang S."/>
            <person name="Luo L."/>
            <person name="She Z."/>
            <person name="Ming Y."/>
            <person name="Huang W."/>
            <person name="Zhang S."/>
            <person name="Huang B."/>
            <person name="Zhang Y."/>
            <person name="Qu T."/>
            <person name="Ni P."/>
            <person name="Miao G."/>
            <person name="Wang J."/>
            <person name="Wang Q."/>
            <person name="Steinberg C.E."/>
            <person name="Wang H."/>
            <person name="Li N."/>
            <person name="Qian L."/>
            <person name="Zhang G."/>
            <person name="Li Y."/>
            <person name="Yang H."/>
            <person name="Liu X."/>
            <person name="Wang J."/>
            <person name="Yin Y."/>
            <person name="Wang J."/>
        </authorList>
    </citation>
    <scope>NUCLEOTIDE SEQUENCE [LARGE SCALE GENOMIC DNA]</scope>
    <source>
        <strain evidence="9">05x7-T-G4-1.051#20</strain>
    </source>
</reference>
<evidence type="ECO:0000313" key="9">
    <source>
        <dbReference type="EMBL" id="EKC38128.1"/>
    </source>
</evidence>
<dbReference type="InterPro" id="IPR013761">
    <property type="entry name" value="SAM/pointed_sf"/>
</dbReference>
<evidence type="ECO:0000256" key="7">
    <source>
        <dbReference type="ARBA" id="ARBA00023136"/>
    </source>
</evidence>
<dbReference type="GO" id="GO:0004713">
    <property type="term" value="F:protein tyrosine kinase activity"/>
    <property type="evidence" value="ECO:0007669"/>
    <property type="project" value="UniProtKB-KW"/>
</dbReference>
<proteinExistence type="predicted"/>
<dbReference type="FunCoup" id="K1QWV0">
    <property type="interactions" value="246"/>
</dbReference>
<dbReference type="SUPFAM" id="SSF47769">
    <property type="entry name" value="SAM/Pointed domain"/>
    <property type="match status" value="1"/>
</dbReference>
<sequence length="484" mass="55682">MDAGITFCEIALDDLEFYERCGGGSFGSVYRAKWKSENIIVAVKKLLVLDKEAHVLSLLSHRNIIQFYGAVMEEPNYCLITEFAEKGSLYDYLQNPNNPMDFQHILTWAREIAQGMNYLHNEAPTKIIHRDLKSKNVVIAVQNVCKICDFGASRFMGSTTKMSLAGTFPWMAPEVIQSQPVSDACDTWSYGVVLWELLTHEVPYRGIEGFQVAWLVVEKGERLTIPSTCPPCFAKLMQQCWHTDPKLRPNFKDILLTLHTMLSDDLLPDQTNSFLEHREVWRKEIQATLERLKRAESNLTAKERELMEREIKLIEREKTLEQQFKTVHLDSYDVNTWSEIDVCKSHSSDLAQYADIFLQHNITGKRLLMLTLDRIHAMGITSTGHSMELMARSIERIRTLETPKDKSPVHRQITVTLIFGHHLRQGKGPEDLFIVVFDLFIVVFDLFVVVCDLFIVVLKFFILVCDLFIVVLKFFIVVLDLSSL</sequence>
<dbReference type="SMART" id="SM00454">
    <property type="entry name" value="SAM"/>
    <property type="match status" value="1"/>
</dbReference>
<protein>
    <submittedName>
        <fullName evidence="9">Mitogen-activated protein kinase kinase kinase MLT</fullName>
    </submittedName>
</protein>